<name>A0A7J9D7V5_GOSGO</name>
<dbReference type="PANTHER" id="PTHR48200">
    <property type="entry name" value="PROTEIN, PUTATIVE-RELATED"/>
    <property type="match status" value="1"/>
</dbReference>
<evidence type="ECO:0000313" key="1">
    <source>
        <dbReference type="EMBL" id="MBA0756545.1"/>
    </source>
</evidence>
<proteinExistence type="predicted"/>
<comment type="caution">
    <text evidence="1">The sequence shown here is derived from an EMBL/GenBank/DDBJ whole genome shotgun (WGS) entry which is preliminary data.</text>
</comment>
<organism evidence="1 2">
    <name type="scientific">Gossypium gossypioides</name>
    <name type="common">Mexican cotton</name>
    <name type="synonym">Selera gossypioides</name>
    <dbReference type="NCBI Taxonomy" id="34282"/>
    <lineage>
        <taxon>Eukaryota</taxon>
        <taxon>Viridiplantae</taxon>
        <taxon>Streptophyta</taxon>
        <taxon>Embryophyta</taxon>
        <taxon>Tracheophyta</taxon>
        <taxon>Spermatophyta</taxon>
        <taxon>Magnoliopsida</taxon>
        <taxon>eudicotyledons</taxon>
        <taxon>Gunneridae</taxon>
        <taxon>Pentapetalae</taxon>
        <taxon>rosids</taxon>
        <taxon>malvids</taxon>
        <taxon>Malvales</taxon>
        <taxon>Malvaceae</taxon>
        <taxon>Malvoideae</taxon>
        <taxon>Gossypium</taxon>
    </lineage>
</organism>
<keyword evidence="2" id="KW-1185">Reference proteome</keyword>
<sequence length="106" mass="12511">MGAIGYAPLLVLRQYRSRQFISATQGLAQCEFLYRKKNNKKKVREISKAWNQTRRMKILVDFEKRSLELGKKTEQLEEEKLCLGLDVDIHKLEAEKLRKEKNNAEE</sequence>
<dbReference type="OrthoDB" id="990598at2759"/>
<dbReference type="PANTHER" id="PTHR48200:SF1">
    <property type="entry name" value="AMINOTRANSFERASE-LIKE PLANT MOBILE DOMAIN-CONTAINING PROTEIN"/>
    <property type="match status" value="1"/>
</dbReference>
<dbReference type="AlphaFoldDB" id="A0A7J9D7V5"/>
<reference evidence="1 2" key="1">
    <citation type="journal article" date="2019" name="Genome Biol. Evol.">
        <title>Insights into the evolution of the New World diploid cottons (Gossypium, subgenus Houzingenia) based on genome sequencing.</title>
        <authorList>
            <person name="Grover C.E."/>
            <person name="Arick M.A. 2nd"/>
            <person name="Thrash A."/>
            <person name="Conover J.L."/>
            <person name="Sanders W.S."/>
            <person name="Peterson D.G."/>
            <person name="Frelichowski J.E."/>
            <person name="Scheffler J.A."/>
            <person name="Scheffler B.E."/>
            <person name="Wendel J.F."/>
        </authorList>
    </citation>
    <scope>NUCLEOTIDE SEQUENCE [LARGE SCALE GENOMIC DNA]</scope>
    <source>
        <strain evidence="1">5</strain>
        <tissue evidence="1">Leaf</tissue>
    </source>
</reference>
<accession>A0A7J9D7V5</accession>
<feature type="non-terminal residue" evidence="1">
    <location>
        <position position="1"/>
    </location>
</feature>
<protein>
    <submittedName>
        <fullName evidence="1">Uncharacterized protein</fullName>
    </submittedName>
</protein>
<dbReference type="Proteomes" id="UP000593579">
    <property type="component" value="Unassembled WGS sequence"/>
</dbReference>
<evidence type="ECO:0000313" key="2">
    <source>
        <dbReference type="Proteomes" id="UP000593579"/>
    </source>
</evidence>
<gene>
    <name evidence="1" type="ORF">Gogos_021044</name>
</gene>
<dbReference type="EMBL" id="JABEZY010274966">
    <property type="protein sequence ID" value="MBA0756545.1"/>
    <property type="molecule type" value="Genomic_DNA"/>
</dbReference>